<gene>
    <name evidence="1" type="ORF">ACFSYS_02060</name>
</gene>
<evidence type="ECO:0000313" key="1">
    <source>
        <dbReference type="EMBL" id="MFD2832055.1"/>
    </source>
</evidence>
<dbReference type="RefSeq" id="WP_251739528.1">
    <property type="nucleotide sequence ID" value="NZ_JBHUOJ010000004.1"/>
</dbReference>
<sequence>MRIYSSFQEIDRDLKILQLQTEIDKEELKLSFDQTKDELTPGSIIGSSFMALFEKFFLLKAVSKIFGIRKFM</sequence>
<name>A0ABW5WZ01_9FLAO</name>
<keyword evidence="2" id="KW-1185">Reference proteome</keyword>
<protein>
    <submittedName>
        <fullName evidence="1">DUF6327 family protein</fullName>
    </submittedName>
</protein>
<dbReference type="EMBL" id="JBHUOJ010000004">
    <property type="protein sequence ID" value="MFD2832055.1"/>
    <property type="molecule type" value="Genomic_DNA"/>
</dbReference>
<dbReference type="InterPro" id="IPR046290">
    <property type="entry name" value="DUF6327"/>
</dbReference>
<comment type="caution">
    <text evidence="1">The sequence shown here is derived from an EMBL/GenBank/DDBJ whole genome shotgun (WGS) entry which is preliminary data.</text>
</comment>
<accession>A0ABW5WZ01</accession>
<reference evidence="2" key="1">
    <citation type="journal article" date="2019" name="Int. J. Syst. Evol. Microbiol.">
        <title>The Global Catalogue of Microorganisms (GCM) 10K type strain sequencing project: providing services to taxonomists for standard genome sequencing and annotation.</title>
        <authorList>
            <consortium name="The Broad Institute Genomics Platform"/>
            <consortium name="The Broad Institute Genome Sequencing Center for Infectious Disease"/>
            <person name="Wu L."/>
            <person name="Ma J."/>
        </authorList>
    </citation>
    <scope>NUCLEOTIDE SEQUENCE [LARGE SCALE GENOMIC DNA]</scope>
    <source>
        <strain evidence="2">KCTC 52925</strain>
    </source>
</reference>
<evidence type="ECO:0000313" key="2">
    <source>
        <dbReference type="Proteomes" id="UP001597438"/>
    </source>
</evidence>
<proteinExistence type="predicted"/>
<dbReference type="Proteomes" id="UP001597438">
    <property type="component" value="Unassembled WGS sequence"/>
</dbReference>
<organism evidence="1 2">
    <name type="scientific">Christiangramia antarctica</name>
    <dbReference type="NCBI Taxonomy" id="2058158"/>
    <lineage>
        <taxon>Bacteria</taxon>
        <taxon>Pseudomonadati</taxon>
        <taxon>Bacteroidota</taxon>
        <taxon>Flavobacteriia</taxon>
        <taxon>Flavobacteriales</taxon>
        <taxon>Flavobacteriaceae</taxon>
        <taxon>Christiangramia</taxon>
    </lineage>
</organism>
<dbReference type="Pfam" id="PF19852">
    <property type="entry name" value="DUF6327"/>
    <property type="match status" value="1"/>
</dbReference>